<dbReference type="Pfam" id="PF22980">
    <property type="entry name" value="Myb_DNA-bind_8"/>
    <property type="match status" value="1"/>
</dbReference>
<proteinExistence type="predicted"/>
<feature type="domain" description="Myb-like DNA-binding" evidence="2">
    <location>
        <begin position="7"/>
        <end position="54"/>
    </location>
</feature>
<dbReference type="EMBL" id="KV875099">
    <property type="protein sequence ID" value="OIW27458.1"/>
    <property type="molecule type" value="Genomic_DNA"/>
</dbReference>
<dbReference type="STRING" id="1408157.A0A1J7JIL3"/>
<gene>
    <name evidence="3" type="ORF">CONLIGDRAFT_671247</name>
</gene>
<reference evidence="3 4" key="1">
    <citation type="submission" date="2016-10" db="EMBL/GenBank/DDBJ databases">
        <title>Draft genome sequence of Coniochaeta ligniaria NRRL30616, a lignocellulolytic fungus for bioabatement of inhibitors in plant biomass hydrolysates.</title>
        <authorList>
            <consortium name="DOE Joint Genome Institute"/>
            <person name="Jimenez D.J."/>
            <person name="Hector R.E."/>
            <person name="Riley R."/>
            <person name="Sun H."/>
            <person name="Grigoriev I.V."/>
            <person name="Van Elsas J.D."/>
            <person name="Nichols N.N."/>
        </authorList>
    </citation>
    <scope>NUCLEOTIDE SEQUENCE [LARGE SCALE GENOMIC DNA]</scope>
    <source>
        <strain evidence="3 4">NRRL 30616</strain>
    </source>
</reference>
<evidence type="ECO:0000259" key="2">
    <source>
        <dbReference type="Pfam" id="PF22980"/>
    </source>
</evidence>
<evidence type="ECO:0000313" key="4">
    <source>
        <dbReference type="Proteomes" id="UP000182658"/>
    </source>
</evidence>
<keyword evidence="4" id="KW-1185">Reference proteome</keyword>
<accession>A0A1J7JIL3</accession>
<dbReference type="Proteomes" id="UP000182658">
    <property type="component" value="Unassembled WGS sequence"/>
</dbReference>
<name>A0A1J7JIL3_9PEZI</name>
<dbReference type="OrthoDB" id="5353914at2759"/>
<sequence>MPPLDTESQFKFLISCIKHSNSGKIDFVEVANELGIVTKAAAAKRYERLMKAHDIAPKGALSGGVASAGGPAGSASSPTAPKKRPTKKRKVQAESDEDDEIPDVKKEAKAKKEAKVEEKKPKDEGKHSDDGSFMLSDIPEAPPGFVKKEASCDSGAGTGGYADADVCHDCTTEQAVKHESGFGHEHTSSPHPLTCLDNGGAFSHPITPTAAMQSFGYQTNSGFQSLAQAQAPSPTRMMEPPDGSAGVFPSGSWVQTGPQHYYWDENAQL</sequence>
<dbReference type="InParanoid" id="A0A1J7JIL3"/>
<dbReference type="InterPro" id="IPR054505">
    <property type="entry name" value="Myb_DNA-bind_8"/>
</dbReference>
<feature type="region of interest" description="Disordered" evidence="1">
    <location>
        <begin position="63"/>
        <end position="141"/>
    </location>
</feature>
<organism evidence="3 4">
    <name type="scientific">Coniochaeta ligniaria NRRL 30616</name>
    <dbReference type="NCBI Taxonomy" id="1408157"/>
    <lineage>
        <taxon>Eukaryota</taxon>
        <taxon>Fungi</taxon>
        <taxon>Dikarya</taxon>
        <taxon>Ascomycota</taxon>
        <taxon>Pezizomycotina</taxon>
        <taxon>Sordariomycetes</taxon>
        <taxon>Sordariomycetidae</taxon>
        <taxon>Coniochaetales</taxon>
        <taxon>Coniochaetaceae</taxon>
        <taxon>Coniochaeta</taxon>
    </lineage>
</organism>
<feature type="compositionally biased region" description="Basic residues" evidence="1">
    <location>
        <begin position="81"/>
        <end position="90"/>
    </location>
</feature>
<evidence type="ECO:0000256" key="1">
    <source>
        <dbReference type="SAM" id="MobiDB-lite"/>
    </source>
</evidence>
<protein>
    <recommendedName>
        <fullName evidence="2">Myb-like DNA-binding domain-containing protein</fullName>
    </recommendedName>
</protein>
<dbReference type="AlphaFoldDB" id="A0A1J7JIL3"/>
<evidence type="ECO:0000313" key="3">
    <source>
        <dbReference type="EMBL" id="OIW27458.1"/>
    </source>
</evidence>
<feature type="compositionally biased region" description="Basic and acidic residues" evidence="1">
    <location>
        <begin position="102"/>
        <end position="130"/>
    </location>
</feature>